<feature type="transmembrane region" description="Helical" evidence="8">
    <location>
        <begin position="12"/>
        <end position="32"/>
    </location>
</feature>
<keyword evidence="3" id="KW-0813">Transport</keyword>
<evidence type="ECO:0008006" key="11">
    <source>
        <dbReference type="Google" id="ProtNLM"/>
    </source>
</evidence>
<proteinExistence type="inferred from homology"/>
<evidence type="ECO:0000256" key="1">
    <source>
        <dbReference type="ARBA" id="ARBA00004141"/>
    </source>
</evidence>
<sequence>MVVYLFDVPAYFILLRETLEITIILAVLLGFIDKLLPDDAALRKKLKKQIWIGTAAGLGISLIIGATFIAVFYTVAKNLWEDSEPAWGKGSFCLIASIIITVMALSMLKVNQWRAKWENKLKDATENYLQKHERGNRFALVFLPFTVVCREAVETFVFIGGIGLQHPATGLPIPVILGILSGFLIGFIIYKGSHKMSMVLFFNITTVFLLFIAAGLFSTAVFELQEATQSDDSDESDSDDVLWKLNCCDPETNNFWSIMGSIFGWRNVATVGSTVSYFVYWIVVGSIALFMWYKEKRNKKNLTSENDDQSTSTSVEQKEGGEKDDQVVMNIT</sequence>
<feature type="transmembrane region" description="Helical" evidence="8">
    <location>
        <begin position="199"/>
        <end position="222"/>
    </location>
</feature>
<feature type="transmembrane region" description="Helical" evidence="8">
    <location>
        <begin position="138"/>
        <end position="159"/>
    </location>
</feature>
<feature type="compositionally biased region" description="Polar residues" evidence="7">
    <location>
        <begin position="301"/>
        <end position="315"/>
    </location>
</feature>
<keyword evidence="6 8" id="KW-0472">Membrane</keyword>
<gene>
    <name evidence="9" type="ORF">RclHR1_19490004</name>
</gene>
<reference evidence="9 10" key="1">
    <citation type="submission" date="2017-11" db="EMBL/GenBank/DDBJ databases">
        <title>The genome of Rhizophagus clarus HR1 reveals common genetic basis of auxotrophy among arbuscular mycorrhizal fungi.</title>
        <authorList>
            <person name="Kobayashi Y."/>
        </authorList>
    </citation>
    <scope>NUCLEOTIDE SEQUENCE [LARGE SCALE GENOMIC DNA]</scope>
    <source>
        <strain evidence="9 10">HR1</strain>
    </source>
</reference>
<dbReference type="PANTHER" id="PTHR31632:SF2">
    <property type="entry name" value="PLASMA MEMBRANE IRON PERMEASE"/>
    <property type="match status" value="1"/>
</dbReference>
<evidence type="ECO:0000313" key="9">
    <source>
        <dbReference type="EMBL" id="GBB91987.1"/>
    </source>
</evidence>
<comment type="caution">
    <text evidence="9">The sequence shown here is derived from an EMBL/GenBank/DDBJ whole genome shotgun (WGS) entry which is preliminary data.</text>
</comment>
<feature type="transmembrane region" description="Helical" evidence="8">
    <location>
        <begin position="52"/>
        <end position="75"/>
    </location>
</feature>
<evidence type="ECO:0000256" key="8">
    <source>
        <dbReference type="SAM" id="Phobius"/>
    </source>
</evidence>
<keyword evidence="4 8" id="KW-0812">Transmembrane</keyword>
<keyword evidence="3" id="KW-0408">Iron</keyword>
<dbReference type="AlphaFoldDB" id="A0A2Z6QPN2"/>
<dbReference type="GO" id="GO:0033573">
    <property type="term" value="C:high-affinity iron permease complex"/>
    <property type="evidence" value="ECO:0007669"/>
    <property type="project" value="InterPro"/>
</dbReference>
<comment type="similarity">
    <text evidence="2">Belongs to the oxidase-dependent Fe transporter (OFeT) (TC 9.A.10.1) family.</text>
</comment>
<keyword evidence="3" id="KW-0406">Ion transport</keyword>
<feature type="region of interest" description="Disordered" evidence="7">
    <location>
        <begin position="301"/>
        <end position="332"/>
    </location>
</feature>
<feature type="transmembrane region" description="Helical" evidence="8">
    <location>
        <begin position="171"/>
        <end position="190"/>
    </location>
</feature>
<keyword evidence="10" id="KW-1185">Reference proteome</keyword>
<name>A0A2Z6QPN2_9GLOM</name>
<keyword evidence="3" id="KW-0410">Iron transport</keyword>
<evidence type="ECO:0000256" key="6">
    <source>
        <dbReference type="ARBA" id="ARBA00023136"/>
    </source>
</evidence>
<accession>A0A2Z6QPN2</accession>
<keyword evidence="5 8" id="KW-1133">Transmembrane helix</keyword>
<organism evidence="9 10">
    <name type="scientific">Rhizophagus clarus</name>
    <dbReference type="NCBI Taxonomy" id="94130"/>
    <lineage>
        <taxon>Eukaryota</taxon>
        <taxon>Fungi</taxon>
        <taxon>Fungi incertae sedis</taxon>
        <taxon>Mucoromycota</taxon>
        <taxon>Glomeromycotina</taxon>
        <taxon>Glomeromycetes</taxon>
        <taxon>Glomerales</taxon>
        <taxon>Glomeraceae</taxon>
        <taxon>Rhizophagus</taxon>
    </lineage>
</organism>
<evidence type="ECO:0000256" key="3">
    <source>
        <dbReference type="ARBA" id="ARBA00022496"/>
    </source>
</evidence>
<dbReference type="EMBL" id="BEXD01001056">
    <property type="protein sequence ID" value="GBB91987.1"/>
    <property type="molecule type" value="Genomic_DNA"/>
</dbReference>
<dbReference type="PANTHER" id="PTHR31632">
    <property type="entry name" value="IRON TRANSPORTER FTH1"/>
    <property type="match status" value="1"/>
</dbReference>
<dbReference type="InterPro" id="IPR004923">
    <property type="entry name" value="FTR1/Fip1/EfeU"/>
</dbReference>
<evidence type="ECO:0000256" key="4">
    <source>
        <dbReference type="ARBA" id="ARBA00022692"/>
    </source>
</evidence>
<evidence type="ECO:0000256" key="2">
    <source>
        <dbReference type="ARBA" id="ARBA00008333"/>
    </source>
</evidence>
<protein>
    <recommendedName>
        <fullName evidence="11">Iron permease FTR1</fullName>
    </recommendedName>
</protein>
<dbReference type="GO" id="GO:0015093">
    <property type="term" value="F:ferrous iron transmembrane transporter activity"/>
    <property type="evidence" value="ECO:0007669"/>
    <property type="project" value="TreeGrafter"/>
</dbReference>
<feature type="compositionally biased region" description="Basic and acidic residues" evidence="7">
    <location>
        <begin position="316"/>
        <end position="326"/>
    </location>
</feature>
<dbReference type="Pfam" id="PF03239">
    <property type="entry name" value="FTR1"/>
    <property type="match status" value="1"/>
</dbReference>
<evidence type="ECO:0000256" key="7">
    <source>
        <dbReference type="SAM" id="MobiDB-lite"/>
    </source>
</evidence>
<dbReference type="STRING" id="94130.A0A2Z6QPN2"/>
<evidence type="ECO:0000313" key="10">
    <source>
        <dbReference type="Proteomes" id="UP000247702"/>
    </source>
</evidence>
<feature type="transmembrane region" description="Helical" evidence="8">
    <location>
        <begin position="275"/>
        <end position="293"/>
    </location>
</feature>
<evidence type="ECO:0000256" key="5">
    <source>
        <dbReference type="ARBA" id="ARBA00022989"/>
    </source>
</evidence>
<comment type="subcellular location">
    <subcellularLocation>
        <location evidence="1">Membrane</location>
        <topology evidence="1">Multi-pass membrane protein</topology>
    </subcellularLocation>
</comment>
<feature type="transmembrane region" description="Helical" evidence="8">
    <location>
        <begin position="87"/>
        <end position="108"/>
    </location>
</feature>
<dbReference type="Proteomes" id="UP000247702">
    <property type="component" value="Unassembled WGS sequence"/>
</dbReference>